<dbReference type="EMBL" id="CP013650">
    <property type="protein sequence ID" value="ALS98588.1"/>
    <property type="molecule type" value="Genomic_DNA"/>
</dbReference>
<dbReference type="FunFam" id="1.10.1040.10:FF:000006">
    <property type="entry name" value="3-hydroxyisobutyrate dehydrogenase"/>
    <property type="match status" value="1"/>
</dbReference>
<dbReference type="NCBIfam" id="TIGR01692">
    <property type="entry name" value="HIBADH"/>
    <property type="match status" value="1"/>
</dbReference>
<dbReference type="PROSITE" id="PS00895">
    <property type="entry name" value="3_HYDROXYISOBUT_DH"/>
    <property type="match status" value="1"/>
</dbReference>
<dbReference type="InterPro" id="IPR013328">
    <property type="entry name" value="6PGD_dom2"/>
</dbReference>
<dbReference type="EC" id="1.1.1.31" evidence="6"/>
<dbReference type="PIRSF" id="PIRSF000103">
    <property type="entry name" value="HIBADH"/>
    <property type="match status" value="1"/>
</dbReference>
<evidence type="ECO:0000259" key="8">
    <source>
        <dbReference type="Pfam" id="PF14833"/>
    </source>
</evidence>
<dbReference type="SUPFAM" id="SSF48179">
    <property type="entry name" value="6-phosphogluconate dehydrogenase C-terminal domain-like"/>
    <property type="match status" value="1"/>
</dbReference>
<accession>A0A0U2ZJT2</accession>
<comment type="pathway">
    <text evidence="6">Amino-acid degradation; L-valine degradation.</text>
</comment>
<dbReference type="InterPro" id="IPR036291">
    <property type="entry name" value="NAD(P)-bd_dom_sf"/>
</dbReference>
<dbReference type="KEGG" id="lal:AT746_10130"/>
<dbReference type="GO" id="GO:0051287">
    <property type="term" value="F:NAD binding"/>
    <property type="evidence" value="ECO:0007669"/>
    <property type="project" value="InterPro"/>
</dbReference>
<evidence type="ECO:0000313" key="10">
    <source>
        <dbReference type="Proteomes" id="UP000068447"/>
    </source>
</evidence>
<protein>
    <recommendedName>
        <fullName evidence="6">3-hydroxyisobutyrate dehydrogenase</fullName>
        <shortName evidence="6">HIBADH</shortName>
        <ecNumber evidence="6">1.1.1.31</ecNumber>
    </recommendedName>
</protein>
<dbReference type="STRING" id="1526571.AT746_10130"/>
<sequence>MKIAFIGLGNMGGPMAANLLKAGFEVQVFDLLSENVERLTAQGATSADTAAKAAEGAEVVVSMLPAGRHVKSLYLEDEAMLNALKPGTLVIDSSTIDAQTARTLAAELTTKGIDFIDAPVSGGVAGAQTGTLTFIVGGEQAQFEKASPVLSAMGKNIFHAGGHGAGQVAKICNNMLLAVLMAGTSEALRMGINNGLDATVLSQIMQQSSGANWTLDKYNPCPGVMENVPASNGYQGGFLVDLMRKDLGLALDTAIQSNSPTPMGSLAQSLYSLHSLKGNGSKDFSSIFTMFEQIEKDS</sequence>
<dbReference type="InterPro" id="IPR029154">
    <property type="entry name" value="HIBADH-like_NADP-bd"/>
</dbReference>
<comment type="similarity">
    <text evidence="1 6">Belongs to the HIBADH-related family.</text>
</comment>
<dbReference type="Pfam" id="PF14833">
    <property type="entry name" value="NAD_binding_11"/>
    <property type="match status" value="1"/>
</dbReference>
<dbReference type="Proteomes" id="UP000068447">
    <property type="component" value="Chromosome"/>
</dbReference>
<evidence type="ECO:0000256" key="5">
    <source>
        <dbReference type="PIRSR" id="PIRSR000103-1"/>
    </source>
</evidence>
<keyword evidence="2 6" id="KW-0101">Branched-chain amino acid catabolism</keyword>
<dbReference type="Gene3D" id="3.40.50.720">
    <property type="entry name" value="NAD(P)-binding Rossmann-like Domain"/>
    <property type="match status" value="1"/>
</dbReference>
<dbReference type="InterPro" id="IPR008927">
    <property type="entry name" value="6-PGluconate_DH-like_C_sf"/>
</dbReference>
<feature type="domain" description="3-hydroxyisobutyrate dehydrogenase-like NAD-binding" evidence="8">
    <location>
        <begin position="164"/>
        <end position="288"/>
    </location>
</feature>
<dbReference type="GO" id="GO:0006574">
    <property type="term" value="P:L-valine catabolic process"/>
    <property type="evidence" value="ECO:0007669"/>
    <property type="project" value="UniProtKB-UniPathway"/>
</dbReference>
<dbReference type="UniPathway" id="UPA00362"/>
<dbReference type="Gene3D" id="1.10.1040.10">
    <property type="entry name" value="N-(1-d-carboxylethyl)-l-norvaline Dehydrogenase, domain 2"/>
    <property type="match status" value="1"/>
</dbReference>
<dbReference type="PANTHER" id="PTHR22981">
    <property type="entry name" value="3-HYDROXYISOBUTYRATE DEHYDROGENASE-RELATED"/>
    <property type="match status" value="1"/>
</dbReference>
<dbReference type="GO" id="GO:0050661">
    <property type="term" value="F:NADP binding"/>
    <property type="evidence" value="ECO:0007669"/>
    <property type="project" value="InterPro"/>
</dbReference>
<dbReference type="AlphaFoldDB" id="A0A0U2ZJT2"/>
<keyword evidence="3 6" id="KW-0560">Oxidoreductase</keyword>
<evidence type="ECO:0000256" key="3">
    <source>
        <dbReference type="ARBA" id="ARBA00023002"/>
    </source>
</evidence>
<name>A0A0U2ZJT2_9ALTE</name>
<evidence type="ECO:0000259" key="7">
    <source>
        <dbReference type="Pfam" id="PF03446"/>
    </source>
</evidence>
<dbReference type="InterPro" id="IPR002204">
    <property type="entry name" value="3-OH-isobutyrate_DH-rel_CS"/>
</dbReference>
<dbReference type="PANTHER" id="PTHR22981:SF7">
    <property type="entry name" value="3-HYDROXYISOBUTYRATE DEHYDROGENASE, MITOCHONDRIAL"/>
    <property type="match status" value="1"/>
</dbReference>
<dbReference type="InterPro" id="IPR011548">
    <property type="entry name" value="HIBADH"/>
</dbReference>
<evidence type="ECO:0000256" key="4">
    <source>
        <dbReference type="ARBA" id="ARBA00023027"/>
    </source>
</evidence>
<evidence type="ECO:0000256" key="6">
    <source>
        <dbReference type="RuleBase" id="RU910714"/>
    </source>
</evidence>
<dbReference type="InterPro" id="IPR006115">
    <property type="entry name" value="6PGDH_NADP-bd"/>
</dbReference>
<evidence type="ECO:0000256" key="1">
    <source>
        <dbReference type="ARBA" id="ARBA00009080"/>
    </source>
</evidence>
<gene>
    <name evidence="9" type="ORF">AT746_10130</name>
</gene>
<proteinExistence type="inferred from homology"/>
<keyword evidence="4 6" id="KW-0520">NAD</keyword>
<evidence type="ECO:0000313" key="9">
    <source>
        <dbReference type="EMBL" id="ALS98588.1"/>
    </source>
</evidence>
<dbReference type="OrthoDB" id="9786703at2"/>
<feature type="domain" description="6-phosphogluconate dehydrogenase NADP-binding" evidence="7">
    <location>
        <begin position="2"/>
        <end position="161"/>
    </location>
</feature>
<evidence type="ECO:0000256" key="2">
    <source>
        <dbReference type="ARBA" id="ARBA00022456"/>
    </source>
</evidence>
<dbReference type="GO" id="GO:0008442">
    <property type="term" value="F:3-hydroxyisobutyrate dehydrogenase activity"/>
    <property type="evidence" value="ECO:0007669"/>
    <property type="project" value="UniProtKB-EC"/>
</dbReference>
<comment type="catalytic activity">
    <reaction evidence="6">
        <text>3-hydroxy-2-methylpropanoate + NAD(+) = 2-methyl-3-oxopropanoate + NADH + H(+)</text>
        <dbReference type="Rhea" id="RHEA:17681"/>
        <dbReference type="ChEBI" id="CHEBI:11805"/>
        <dbReference type="ChEBI" id="CHEBI:15378"/>
        <dbReference type="ChEBI" id="CHEBI:57540"/>
        <dbReference type="ChEBI" id="CHEBI:57700"/>
        <dbReference type="ChEBI" id="CHEBI:57945"/>
        <dbReference type="EC" id="1.1.1.31"/>
    </reaction>
</comment>
<dbReference type="Pfam" id="PF03446">
    <property type="entry name" value="NAD_binding_2"/>
    <property type="match status" value="1"/>
</dbReference>
<feature type="active site" evidence="5">
    <location>
        <position position="170"/>
    </location>
</feature>
<organism evidence="9 10">
    <name type="scientific">Lacimicrobium alkaliphilum</name>
    <dbReference type="NCBI Taxonomy" id="1526571"/>
    <lineage>
        <taxon>Bacteria</taxon>
        <taxon>Pseudomonadati</taxon>
        <taxon>Pseudomonadota</taxon>
        <taxon>Gammaproteobacteria</taxon>
        <taxon>Alteromonadales</taxon>
        <taxon>Alteromonadaceae</taxon>
        <taxon>Lacimicrobium</taxon>
    </lineage>
</organism>
<dbReference type="InterPro" id="IPR015815">
    <property type="entry name" value="HIBADH-related"/>
</dbReference>
<keyword evidence="10" id="KW-1185">Reference proteome</keyword>
<reference evidence="9 10" key="1">
    <citation type="submission" date="2015-12" db="EMBL/GenBank/DDBJ databases">
        <title>Complete genome of Lacimicrobium alkaliphilum KCTC 32984.</title>
        <authorList>
            <person name="Kim S.-G."/>
            <person name="Lee Y.-J."/>
        </authorList>
    </citation>
    <scope>NUCLEOTIDE SEQUENCE [LARGE SCALE GENOMIC DNA]</scope>
    <source>
        <strain evidence="9 10">YelD216</strain>
    </source>
</reference>
<dbReference type="SUPFAM" id="SSF51735">
    <property type="entry name" value="NAD(P)-binding Rossmann-fold domains"/>
    <property type="match status" value="1"/>
</dbReference>